<dbReference type="InterPro" id="IPR007138">
    <property type="entry name" value="ABM_dom"/>
</dbReference>
<dbReference type="RefSeq" id="WP_150204258.1">
    <property type="nucleotide sequence ID" value="NZ_CP043939.1"/>
</dbReference>
<dbReference type="KEGG" id="lnn:F0161_07900"/>
<dbReference type="EMBL" id="CP043939">
    <property type="protein sequence ID" value="QER67787.1"/>
    <property type="molecule type" value="Genomic_DNA"/>
</dbReference>
<dbReference type="InterPro" id="IPR011008">
    <property type="entry name" value="Dimeric_a/b-barrel"/>
</dbReference>
<name>A0A5P1X694_9LACO</name>
<dbReference type="Pfam" id="PF03992">
    <property type="entry name" value="ABM"/>
    <property type="match status" value="1"/>
</dbReference>
<protein>
    <recommendedName>
        <fullName evidence="1">ABM domain-containing protein</fullName>
    </recommendedName>
</protein>
<evidence type="ECO:0000259" key="1">
    <source>
        <dbReference type="Pfam" id="PF03992"/>
    </source>
</evidence>
<reference evidence="2 3" key="1">
    <citation type="submission" date="2019-09" db="EMBL/GenBank/DDBJ databases">
        <title>Complete Genome Sequence of Lactobacillus nenjiangensis SH-Y15, isolated from sauerkraut.</title>
        <authorList>
            <person name="Yang H."/>
        </authorList>
    </citation>
    <scope>NUCLEOTIDE SEQUENCE [LARGE SCALE GENOMIC DNA]</scope>
    <source>
        <strain evidence="2 3">SH-Y15</strain>
    </source>
</reference>
<organism evidence="2 3">
    <name type="scientific">Paucilactobacillus nenjiangensis</name>
    <dbReference type="NCBI Taxonomy" id="1296540"/>
    <lineage>
        <taxon>Bacteria</taxon>
        <taxon>Bacillati</taxon>
        <taxon>Bacillota</taxon>
        <taxon>Bacilli</taxon>
        <taxon>Lactobacillales</taxon>
        <taxon>Lactobacillaceae</taxon>
        <taxon>Paucilactobacillus</taxon>
    </lineage>
</organism>
<evidence type="ECO:0000313" key="2">
    <source>
        <dbReference type="EMBL" id="QER67787.1"/>
    </source>
</evidence>
<evidence type="ECO:0000313" key="3">
    <source>
        <dbReference type="Proteomes" id="UP000325295"/>
    </source>
</evidence>
<keyword evidence="3" id="KW-1185">Reference proteome</keyword>
<dbReference type="SUPFAM" id="SSF54909">
    <property type="entry name" value="Dimeric alpha+beta barrel"/>
    <property type="match status" value="1"/>
</dbReference>
<dbReference type="Gene3D" id="3.30.70.100">
    <property type="match status" value="1"/>
</dbReference>
<dbReference type="Proteomes" id="UP000325295">
    <property type="component" value="Chromosome"/>
</dbReference>
<dbReference type="AlphaFoldDB" id="A0A5P1X694"/>
<accession>A0A5P1X694</accession>
<sequence length="144" mass="17009">MLKSSTSDDEDDRYQLLDVTNDSSIFKYGKSYNIVDSVGSNEFRGFFRFTFFKLSTEQIKIFTSLTKLHILNAKPHPFLRALLLIDADNPDEYVLLTLWATQRDFDEWQKTNDYQSIYSTLANPIYPSYSKNYYLVPMQKKEFH</sequence>
<proteinExistence type="predicted"/>
<dbReference type="OrthoDB" id="2157140at2"/>
<feature type="domain" description="ABM" evidence="1">
    <location>
        <begin position="78"/>
        <end position="116"/>
    </location>
</feature>
<gene>
    <name evidence="2" type="ORF">F0161_07900</name>
</gene>